<protein>
    <submittedName>
        <fullName evidence="7">Acetoin dehydrogenase operon transcriptional activator AcoR</fullName>
    </submittedName>
</protein>
<dbReference type="Gene3D" id="3.30.450.40">
    <property type="match status" value="1"/>
</dbReference>
<dbReference type="InterPro" id="IPR002078">
    <property type="entry name" value="Sigma_54_int"/>
</dbReference>
<dbReference type="CDD" id="cd00009">
    <property type="entry name" value="AAA"/>
    <property type="match status" value="1"/>
</dbReference>
<dbReference type="InterPro" id="IPR027417">
    <property type="entry name" value="P-loop_NTPase"/>
</dbReference>
<dbReference type="InterPro" id="IPR009057">
    <property type="entry name" value="Homeodomain-like_sf"/>
</dbReference>
<dbReference type="Proteomes" id="UP000320776">
    <property type="component" value="Chromosome"/>
</dbReference>
<dbReference type="SUPFAM" id="SSF52540">
    <property type="entry name" value="P-loop containing nucleoside triphosphate hydrolases"/>
    <property type="match status" value="1"/>
</dbReference>
<dbReference type="OrthoDB" id="1805326at2"/>
<dbReference type="InterPro" id="IPR025662">
    <property type="entry name" value="Sigma_54_int_dom_ATP-bd_1"/>
</dbReference>
<dbReference type="Pfam" id="PF00158">
    <property type="entry name" value="Sigma54_activat"/>
    <property type="match status" value="1"/>
</dbReference>
<dbReference type="KEGG" id="sted:SPTER_41490"/>
<evidence type="ECO:0000259" key="6">
    <source>
        <dbReference type="PROSITE" id="PS50045"/>
    </source>
</evidence>
<evidence type="ECO:0000256" key="1">
    <source>
        <dbReference type="ARBA" id="ARBA00022741"/>
    </source>
</evidence>
<keyword evidence="8" id="KW-1185">Reference proteome</keyword>
<dbReference type="InterPro" id="IPR025944">
    <property type="entry name" value="Sigma_54_int_dom_CS"/>
</dbReference>
<dbReference type="SMART" id="SM00382">
    <property type="entry name" value="AAA"/>
    <property type="match status" value="1"/>
</dbReference>
<dbReference type="FunFam" id="3.40.50.300:FF:000006">
    <property type="entry name" value="DNA-binding transcriptional regulator NtrC"/>
    <property type="match status" value="1"/>
</dbReference>
<dbReference type="PROSITE" id="PS50045">
    <property type="entry name" value="SIGMA54_INTERACT_4"/>
    <property type="match status" value="1"/>
</dbReference>
<dbReference type="PROSITE" id="PS00675">
    <property type="entry name" value="SIGMA54_INTERACT_1"/>
    <property type="match status" value="1"/>
</dbReference>
<dbReference type="Pfam" id="PF02954">
    <property type="entry name" value="HTH_8"/>
    <property type="match status" value="1"/>
</dbReference>
<dbReference type="Gene3D" id="3.40.50.300">
    <property type="entry name" value="P-loop containing nucleotide triphosphate hydrolases"/>
    <property type="match status" value="1"/>
</dbReference>
<gene>
    <name evidence="7" type="primary">acoR_3</name>
    <name evidence="7" type="ORF">SPTER_41490</name>
</gene>
<organism evidence="7 8">
    <name type="scientific">Sporomusa termitida</name>
    <dbReference type="NCBI Taxonomy" id="2377"/>
    <lineage>
        <taxon>Bacteria</taxon>
        <taxon>Bacillati</taxon>
        <taxon>Bacillota</taxon>
        <taxon>Negativicutes</taxon>
        <taxon>Selenomonadales</taxon>
        <taxon>Sporomusaceae</taxon>
        <taxon>Sporomusa</taxon>
    </lineage>
</organism>
<dbReference type="CDD" id="cd00130">
    <property type="entry name" value="PAS"/>
    <property type="match status" value="1"/>
</dbReference>
<evidence type="ECO:0000256" key="2">
    <source>
        <dbReference type="ARBA" id="ARBA00022840"/>
    </source>
</evidence>
<dbReference type="AlphaFoldDB" id="A0A517DZE1"/>
<dbReference type="PANTHER" id="PTHR32071:SF57">
    <property type="entry name" value="C4-DICARBOXYLATE TRANSPORT TRANSCRIPTIONAL REGULATORY PROTEIN DCTD"/>
    <property type="match status" value="1"/>
</dbReference>
<dbReference type="RefSeq" id="WP_144352078.1">
    <property type="nucleotide sequence ID" value="NZ_CP036259.1"/>
</dbReference>
<evidence type="ECO:0000256" key="5">
    <source>
        <dbReference type="ARBA" id="ARBA00023163"/>
    </source>
</evidence>
<dbReference type="PROSITE" id="PS00688">
    <property type="entry name" value="SIGMA54_INTERACT_3"/>
    <property type="match status" value="1"/>
</dbReference>
<keyword evidence="1" id="KW-0547">Nucleotide-binding</keyword>
<keyword evidence="5" id="KW-0804">Transcription</keyword>
<feature type="domain" description="Sigma-54 factor interaction" evidence="6">
    <location>
        <begin position="361"/>
        <end position="590"/>
    </location>
</feature>
<dbReference type="Gene3D" id="1.10.8.60">
    <property type="match status" value="1"/>
</dbReference>
<keyword evidence="3" id="KW-0805">Transcription regulation</keyword>
<reference evidence="7 8" key="1">
    <citation type="submission" date="2019-02" db="EMBL/GenBank/DDBJ databases">
        <title>Closed genome of Sporomusa termitida DSM 4440.</title>
        <authorList>
            <person name="Poehlein A."/>
            <person name="Daniel R."/>
        </authorList>
    </citation>
    <scope>NUCLEOTIDE SEQUENCE [LARGE SCALE GENOMIC DNA]</scope>
    <source>
        <strain evidence="7 8">DSM 4440</strain>
    </source>
</reference>
<sequence>MQPLEYLISPIIQNLNNINAQRINAENNILIENIKQQKMDLLQKKITPAQVSLVRPEIVESWIRSSENGLDPLVYSNPPLMDAVSFENRIKEKNFLIQAASPYISQLENMLSLIESYIFLSDENGLILRVVHALGKNKFRISPGTIWTAETIGTCAHDLCIHFRTPIQLCGPEHFCRIFNNISASSAPIFDANSNLEGTLTICSPRFDRQNPYSLGLAVIMAETIQKEFQLSVNKELFHIALTGTEDAMIMLNECGVITKANEAADAIFKHLPQELVGSQISDIIENKPFVQSIFETEKPSINTNISIKKTKQKLFSGLIQPIKNYNNNNIGYLITLKPVNQTLKGYSGNGFTTRFTFENIVGTSPQSLKLKSLAKRFARYNFNVLIQGESGTGKEVFAQAIHNESRPDGPFIAVNCAAIPKNLIESELFGYEPGAFTGAERIGKPGKIEQASGGTLFLDEIGDMPVALQAVLLRVLEDKMIMRLGGTRYIPVDFRLVAASNKNLLELVKKELFREDLYYRISVFKLNIPPLRERGSDVVQLMDHFITTYSNAESIDKPILSNAAKYILLQYNWPGNIRQLSNAISYAVCMNTDGIIYPEHLPDEIVNASPTPVLPAKEVIETTVEEIESITGNEALTVNLSVKEMEKEVIKKALDNSNNHVRYAAKILGLSKSTLYRKIKQYGLQPNDEL</sequence>
<dbReference type="Gene3D" id="1.10.10.60">
    <property type="entry name" value="Homeodomain-like"/>
    <property type="match status" value="1"/>
</dbReference>
<dbReference type="InterPro" id="IPR000014">
    <property type="entry name" value="PAS"/>
</dbReference>
<dbReference type="InterPro" id="IPR058031">
    <property type="entry name" value="AAA_lid_NorR"/>
</dbReference>
<evidence type="ECO:0000256" key="3">
    <source>
        <dbReference type="ARBA" id="ARBA00023015"/>
    </source>
</evidence>
<dbReference type="GO" id="GO:0043565">
    <property type="term" value="F:sequence-specific DNA binding"/>
    <property type="evidence" value="ECO:0007669"/>
    <property type="project" value="InterPro"/>
</dbReference>
<keyword evidence="4" id="KW-0238">DNA-binding</keyword>
<evidence type="ECO:0000256" key="4">
    <source>
        <dbReference type="ARBA" id="ARBA00023125"/>
    </source>
</evidence>
<accession>A0A517DZE1</accession>
<dbReference type="SUPFAM" id="SSF55785">
    <property type="entry name" value="PYP-like sensor domain (PAS domain)"/>
    <property type="match status" value="1"/>
</dbReference>
<dbReference type="GO" id="GO:0006355">
    <property type="term" value="P:regulation of DNA-templated transcription"/>
    <property type="evidence" value="ECO:0007669"/>
    <property type="project" value="InterPro"/>
</dbReference>
<dbReference type="Pfam" id="PF25601">
    <property type="entry name" value="AAA_lid_14"/>
    <property type="match status" value="1"/>
</dbReference>
<keyword evidence="2" id="KW-0067">ATP-binding</keyword>
<dbReference type="InterPro" id="IPR025943">
    <property type="entry name" value="Sigma_54_int_dom_ATP-bd_2"/>
</dbReference>
<proteinExistence type="predicted"/>
<dbReference type="SUPFAM" id="SSF46689">
    <property type="entry name" value="Homeodomain-like"/>
    <property type="match status" value="1"/>
</dbReference>
<evidence type="ECO:0000313" key="8">
    <source>
        <dbReference type="Proteomes" id="UP000320776"/>
    </source>
</evidence>
<dbReference type="PROSITE" id="PS00676">
    <property type="entry name" value="SIGMA54_INTERACT_2"/>
    <property type="match status" value="1"/>
</dbReference>
<dbReference type="InterPro" id="IPR035965">
    <property type="entry name" value="PAS-like_dom_sf"/>
</dbReference>
<dbReference type="GO" id="GO:0005524">
    <property type="term" value="F:ATP binding"/>
    <property type="evidence" value="ECO:0007669"/>
    <property type="project" value="UniProtKB-KW"/>
</dbReference>
<dbReference type="PRINTS" id="PR01590">
    <property type="entry name" value="HTHFIS"/>
</dbReference>
<dbReference type="Gene3D" id="3.30.450.20">
    <property type="entry name" value="PAS domain"/>
    <property type="match status" value="1"/>
</dbReference>
<name>A0A517DZE1_9FIRM</name>
<dbReference type="InterPro" id="IPR002197">
    <property type="entry name" value="HTH_Fis"/>
</dbReference>
<dbReference type="InterPro" id="IPR003593">
    <property type="entry name" value="AAA+_ATPase"/>
</dbReference>
<evidence type="ECO:0000313" key="7">
    <source>
        <dbReference type="EMBL" id="QDR82719.1"/>
    </source>
</evidence>
<dbReference type="InterPro" id="IPR029016">
    <property type="entry name" value="GAF-like_dom_sf"/>
</dbReference>
<dbReference type="EMBL" id="CP036259">
    <property type="protein sequence ID" value="QDR82719.1"/>
    <property type="molecule type" value="Genomic_DNA"/>
</dbReference>
<dbReference type="PANTHER" id="PTHR32071">
    <property type="entry name" value="TRANSCRIPTIONAL REGULATORY PROTEIN"/>
    <property type="match status" value="1"/>
</dbReference>